<dbReference type="FunFam" id="1.20.1580.10:FF:000002">
    <property type="entry name" value="UvrABC system protein A"/>
    <property type="match status" value="1"/>
</dbReference>
<accession>A0A368P5F8</accession>
<evidence type="ECO:0000313" key="18">
    <source>
        <dbReference type="EMBL" id="RCU56531.1"/>
    </source>
</evidence>
<evidence type="ECO:0000256" key="6">
    <source>
        <dbReference type="ARBA" id="ARBA00022763"/>
    </source>
</evidence>
<dbReference type="InterPro" id="IPR003439">
    <property type="entry name" value="ABC_transporter-like_ATP-bd"/>
</dbReference>
<dbReference type="OrthoDB" id="9809851at2"/>
<dbReference type="GO" id="GO:0005737">
    <property type="term" value="C:cytoplasm"/>
    <property type="evidence" value="ECO:0007669"/>
    <property type="project" value="UniProtKB-SubCell"/>
</dbReference>
<organism evidence="18 19">
    <name type="scientific">Oceanihabitans sediminis</name>
    <dbReference type="NCBI Taxonomy" id="1812012"/>
    <lineage>
        <taxon>Bacteria</taxon>
        <taxon>Pseudomonadati</taxon>
        <taxon>Bacteroidota</taxon>
        <taxon>Flavobacteriia</taxon>
        <taxon>Flavobacteriales</taxon>
        <taxon>Flavobacteriaceae</taxon>
        <taxon>Oceanihabitans</taxon>
    </lineage>
</organism>
<keyword evidence="12" id="KW-0238">DNA-binding</keyword>
<dbReference type="SMART" id="SM00382">
    <property type="entry name" value="AAA"/>
    <property type="match status" value="2"/>
</dbReference>
<keyword evidence="9" id="KW-0862">Zinc</keyword>
<dbReference type="InterPro" id="IPR017871">
    <property type="entry name" value="ABC_transporter-like_CS"/>
</dbReference>
<evidence type="ECO:0000256" key="4">
    <source>
        <dbReference type="ARBA" id="ARBA00022737"/>
    </source>
</evidence>
<dbReference type="GO" id="GO:0005524">
    <property type="term" value="F:ATP binding"/>
    <property type="evidence" value="ECO:0007669"/>
    <property type="project" value="UniProtKB-KW"/>
</dbReference>
<dbReference type="InterPro" id="IPR027417">
    <property type="entry name" value="P-loop_NTPase"/>
</dbReference>
<evidence type="ECO:0000313" key="19">
    <source>
        <dbReference type="Proteomes" id="UP000252249"/>
    </source>
</evidence>
<dbReference type="GO" id="GO:0006289">
    <property type="term" value="P:nucleotide-excision repair"/>
    <property type="evidence" value="ECO:0007669"/>
    <property type="project" value="InterPro"/>
</dbReference>
<dbReference type="RefSeq" id="WP_113966660.1">
    <property type="nucleotide sequence ID" value="NZ_JAWWDI010000008.1"/>
</dbReference>
<evidence type="ECO:0000256" key="9">
    <source>
        <dbReference type="ARBA" id="ARBA00022833"/>
    </source>
</evidence>
<keyword evidence="2" id="KW-0963">Cytoplasm</keyword>
<dbReference type="AlphaFoldDB" id="A0A368P5F8"/>
<keyword evidence="13" id="KW-0234">DNA repair</keyword>
<keyword evidence="6" id="KW-0227">DNA damage</keyword>
<evidence type="ECO:0000256" key="16">
    <source>
        <dbReference type="ARBA" id="ARBA00042156"/>
    </source>
</evidence>
<dbReference type="InterPro" id="IPR041102">
    <property type="entry name" value="UvrA_inter"/>
</dbReference>
<evidence type="ECO:0000256" key="2">
    <source>
        <dbReference type="ARBA" id="ARBA00022490"/>
    </source>
</evidence>
<evidence type="ECO:0000256" key="8">
    <source>
        <dbReference type="ARBA" id="ARBA00022771"/>
    </source>
</evidence>
<protein>
    <recommendedName>
        <fullName evidence="15">UvrABC system protein A</fullName>
    </recommendedName>
    <alternativeName>
        <fullName evidence="16">Excinuclease ABC subunit A</fullName>
    </alternativeName>
</protein>
<reference evidence="18 19" key="1">
    <citation type="submission" date="2018-07" db="EMBL/GenBank/DDBJ databases">
        <title>Oceanihabitans testaceum sp. nov., isolated from marine sediment.</title>
        <authorList>
            <person name="Li C.-M."/>
        </authorList>
    </citation>
    <scope>NUCLEOTIDE SEQUENCE [LARGE SCALE GENOMIC DNA]</scope>
    <source>
        <strain evidence="18 19">S9-10</strain>
    </source>
</reference>
<evidence type="ECO:0000256" key="12">
    <source>
        <dbReference type="ARBA" id="ARBA00023125"/>
    </source>
</evidence>
<comment type="similarity">
    <text evidence="14">Belongs to the ABC transporter superfamily. UvrA family.</text>
</comment>
<evidence type="ECO:0000256" key="11">
    <source>
        <dbReference type="ARBA" id="ARBA00022881"/>
    </source>
</evidence>
<evidence type="ECO:0000259" key="17">
    <source>
        <dbReference type="PROSITE" id="PS50893"/>
    </source>
</evidence>
<dbReference type="GO" id="GO:0003677">
    <property type="term" value="F:DNA binding"/>
    <property type="evidence" value="ECO:0007669"/>
    <property type="project" value="UniProtKB-KW"/>
</dbReference>
<evidence type="ECO:0000256" key="1">
    <source>
        <dbReference type="ARBA" id="ARBA00004496"/>
    </source>
</evidence>
<dbReference type="GO" id="GO:0004518">
    <property type="term" value="F:nuclease activity"/>
    <property type="evidence" value="ECO:0007669"/>
    <property type="project" value="UniProtKB-KW"/>
</dbReference>
<dbReference type="Gene3D" id="3.30.190.20">
    <property type="match status" value="1"/>
</dbReference>
<evidence type="ECO:0000256" key="3">
    <source>
        <dbReference type="ARBA" id="ARBA00022723"/>
    </source>
</evidence>
<dbReference type="PANTHER" id="PTHR43152">
    <property type="entry name" value="UVRABC SYSTEM PROTEIN A"/>
    <property type="match status" value="1"/>
</dbReference>
<dbReference type="InterPro" id="IPR004602">
    <property type="entry name" value="UvrA"/>
</dbReference>
<keyword evidence="11" id="KW-0267">Excision nuclease</keyword>
<evidence type="ECO:0000256" key="10">
    <source>
        <dbReference type="ARBA" id="ARBA00022840"/>
    </source>
</evidence>
<dbReference type="NCBIfam" id="NF001503">
    <property type="entry name" value="PRK00349.1"/>
    <property type="match status" value="1"/>
</dbReference>
<dbReference type="InterPro" id="IPR003593">
    <property type="entry name" value="AAA+_ATPase"/>
</dbReference>
<comment type="caution">
    <text evidence="18">The sequence shown here is derived from an EMBL/GenBank/DDBJ whole genome shotgun (WGS) entry which is preliminary data.</text>
</comment>
<dbReference type="GO" id="GO:0008270">
    <property type="term" value="F:zinc ion binding"/>
    <property type="evidence" value="ECO:0007669"/>
    <property type="project" value="UniProtKB-KW"/>
</dbReference>
<evidence type="ECO:0000256" key="13">
    <source>
        <dbReference type="ARBA" id="ARBA00023204"/>
    </source>
</evidence>
<keyword evidence="7" id="KW-0228">DNA excision</keyword>
<dbReference type="Pfam" id="PF17755">
    <property type="entry name" value="UvrA_DNA-bind"/>
    <property type="match status" value="1"/>
</dbReference>
<dbReference type="CDD" id="cd03271">
    <property type="entry name" value="ABC_UvrA_II"/>
    <property type="match status" value="1"/>
</dbReference>
<evidence type="ECO:0000256" key="15">
    <source>
        <dbReference type="ARBA" id="ARBA00039316"/>
    </source>
</evidence>
<dbReference type="Gene3D" id="1.10.8.280">
    <property type="entry name" value="ABC transporter ATPase domain-like"/>
    <property type="match status" value="1"/>
</dbReference>
<dbReference type="PROSITE" id="PS00211">
    <property type="entry name" value="ABC_TRANSPORTER_1"/>
    <property type="match status" value="2"/>
</dbReference>
<dbReference type="Proteomes" id="UP000252249">
    <property type="component" value="Unassembled WGS sequence"/>
</dbReference>
<keyword evidence="4" id="KW-0677">Repeat</keyword>
<sequence>MSKFEENIEVQGARVHNLKNIDVTIPREKLVVITGLSGSGKSSLAFDTIYAEGQRRYIETFSAYARQFLGGLERPDVDKIDGLSPVIAIEQKTTSKSPRSTVGTITEIYDFLRLLFARASDAYSYNTGEKMVSYNDEQIKSLIIESYNGKRINILAPVVRSRKGHYRELFEQIAKQGFVKVRADGEIKDLVKGMKLDRYKNHDIEIVIDRLKIDDTVDNDKRLTETINTAMYHGDDVLMVLDQDSQETRFFSRNLMCPSSGISYPNPEPNNFSFNSPKGACPKCNGIGTLYQVNEDKIIPDDAISIKNGALAPHGPEKNSWIFKQLELIAQRYNFKLSDPFKSIPAEAKQMILYGGNEKFTVDSKTLGIKRDYKIDFEGVANFIESQYRNADSTSLKRWAKEYMDKVNCNECNGARLRQESLYFKINNLNIAELANKDIIDLSEWFHDLENHLSKTQLKIAEEIIKEIKTRLQFLLDVGLNYLSLNRSSKSLSGGEAQRIRLATQIGSQLVGVLYILDEPSIGLHQRDNEKLINSLIALRDVGNSVIVVEHDKDMIERADHVIDIGPKAGKYGGEIISQGTPQELLKQHTLTADYLNGTKEIEVPKKRREGNGNFLELKGCTGNNLKNISVKLPLGKMIGITGVSGSGKSTLINETLYPILNAYYFNGVKKPMPYKSIKGLEHIDKVIDINQSPIGRTPRSNPATYTKTFDEIRSLFAKIPEAMIRGYKPGRFSFNVKGGRCETCQGGGLRVIEMNFLPDVYVECETCQGKRFNRETLEIRYKGKNISDVLNMTITEAVEFFEHIPKIHKKLKTIKDVGLGYITLGQQSTTLSGGEAQRIKLATELSKRDTGNTFYILDEPTTGLHFEDIRVLMIVLNKLADKGNTVLIIEHNLDVIKTVDYIIDIGYEGGKNGGEIIVEGTPEEVANHKTSYTAKFLKKELKQK</sequence>
<keyword evidence="3" id="KW-0479">Metal-binding</keyword>
<evidence type="ECO:0000256" key="7">
    <source>
        <dbReference type="ARBA" id="ARBA00022769"/>
    </source>
</evidence>
<proteinExistence type="inferred from homology"/>
<dbReference type="Gene3D" id="1.20.1580.10">
    <property type="entry name" value="ABC transporter ATPase like domain"/>
    <property type="match status" value="3"/>
</dbReference>
<dbReference type="SUPFAM" id="SSF52540">
    <property type="entry name" value="P-loop containing nucleoside triphosphate hydrolases"/>
    <property type="match status" value="2"/>
</dbReference>
<dbReference type="Pfam" id="PF17760">
    <property type="entry name" value="UvrA_inter"/>
    <property type="match status" value="1"/>
</dbReference>
<feature type="domain" description="ABC transporter" evidence="17">
    <location>
        <begin position="599"/>
        <end position="939"/>
    </location>
</feature>
<name>A0A368P5F8_9FLAO</name>
<dbReference type="Gene3D" id="3.40.50.300">
    <property type="entry name" value="P-loop containing nucleotide triphosphate hydrolases"/>
    <property type="match status" value="3"/>
</dbReference>
<gene>
    <name evidence="18" type="ORF">DU428_11575</name>
</gene>
<keyword evidence="8" id="KW-0863">Zinc-finger</keyword>
<evidence type="ECO:0000256" key="14">
    <source>
        <dbReference type="ARBA" id="ARBA00038000"/>
    </source>
</evidence>
<dbReference type="GO" id="GO:0009380">
    <property type="term" value="C:excinuclease repair complex"/>
    <property type="evidence" value="ECO:0007669"/>
    <property type="project" value="InterPro"/>
</dbReference>
<comment type="subcellular location">
    <subcellularLocation>
        <location evidence="1">Cytoplasm</location>
    </subcellularLocation>
</comment>
<keyword evidence="10" id="KW-0067">ATP-binding</keyword>
<dbReference type="InterPro" id="IPR041552">
    <property type="entry name" value="UvrA_DNA-bd"/>
</dbReference>
<dbReference type="GO" id="GO:0016887">
    <property type="term" value="F:ATP hydrolysis activity"/>
    <property type="evidence" value="ECO:0007669"/>
    <property type="project" value="InterPro"/>
</dbReference>
<dbReference type="PROSITE" id="PS50893">
    <property type="entry name" value="ABC_TRANSPORTER_2"/>
    <property type="match status" value="1"/>
</dbReference>
<dbReference type="PANTHER" id="PTHR43152:SF3">
    <property type="entry name" value="UVRABC SYSTEM PROTEIN A"/>
    <property type="match status" value="1"/>
</dbReference>
<dbReference type="EMBL" id="QPIG01000005">
    <property type="protein sequence ID" value="RCU56531.1"/>
    <property type="molecule type" value="Genomic_DNA"/>
</dbReference>
<dbReference type="NCBIfam" id="TIGR00630">
    <property type="entry name" value="uvra"/>
    <property type="match status" value="1"/>
</dbReference>
<keyword evidence="19" id="KW-1185">Reference proteome</keyword>
<keyword evidence="5" id="KW-0547">Nucleotide-binding</keyword>
<evidence type="ECO:0000256" key="5">
    <source>
        <dbReference type="ARBA" id="ARBA00022741"/>
    </source>
</evidence>